<accession>A0ABQ9W5W2</accession>
<feature type="region of interest" description="Disordered" evidence="3">
    <location>
        <begin position="375"/>
        <end position="412"/>
    </location>
</feature>
<dbReference type="PANTHER" id="PTHR21331">
    <property type="entry name" value="BRCA1-ASSOCIATED ATM ACTIVATOR 1"/>
    <property type="match status" value="1"/>
</dbReference>
<name>A0ABQ9W5W2_SAGOE</name>
<evidence type="ECO:0000313" key="5">
    <source>
        <dbReference type="Proteomes" id="UP001266305"/>
    </source>
</evidence>
<dbReference type="Proteomes" id="UP001266305">
    <property type="component" value="Unassembled WGS sequence"/>
</dbReference>
<keyword evidence="2" id="KW-0963">Cytoplasm</keyword>
<dbReference type="PANTHER" id="PTHR21331:SF2">
    <property type="entry name" value="BRCA1-ASSOCIATED ATM ACTIVATOR 1"/>
    <property type="match status" value="1"/>
</dbReference>
<dbReference type="SUPFAM" id="SSF48371">
    <property type="entry name" value="ARM repeat"/>
    <property type="match status" value="1"/>
</dbReference>
<keyword evidence="5" id="KW-1185">Reference proteome</keyword>
<evidence type="ECO:0000256" key="3">
    <source>
        <dbReference type="SAM" id="MobiDB-lite"/>
    </source>
</evidence>
<organism evidence="4 5">
    <name type="scientific">Saguinus oedipus</name>
    <name type="common">Cotton-top tamarin</name>
    <name type="synonym">Oedipomidas oedipus</name>
    <dbReference type="NCBI Taxonomy" id="9490"/>
    <lineage>
        <taxon>Eukaryota</taxon>
        <taxon>Metazoa</taxon>
        <taxon>Chordata</taxon>
        <taxon>Craniata</taxon>
        <taxon>Vertebrata</taxon>
        <taxon>Euteleostomi</taxon>
        <taxon>Mammalia</taxon>
        <taxon>Eutheria</taxon>
        <taxon>Euarchontoglires</taxon>
        <taxon>Primates</taxon>
        <taxon>Haplorrhini</taxon>
        <taxon>Platyrrhini</taxon>
        <taxon>Cebidae</taxon>
        <taxon>Callitrichinae</taxon>
        <taxon>Saguinus</taxon>
    </lineage>
</organism>
<reference evidence="4 5" key="1">
    <citation type="submission" date="2023-05" db="EMBL/GenBank/DDBJ databases">
        <title>B98-5 Cell Line De Novo Hybrid Assembly: An Optical Mapping Approach.</title>
        <authorList>
            <person name="Kananen K."/>
            <person name="Auerbach J.A."/>
            <person name="Kautto E."/>
            <person name="Blachly J.S."/>
        </authorList>
    </citation>
    <scope>NUCLEOTIDE SEQUENCE [LARGE SCALE GENOMIC DNA]</scope>
    <source>
        <strain evidence="4">B95-8</strain>
        <tissue evidence="4">Cell line</tissue>
    </source>
</reference>
<comment type="subcellular location">
    <subcellularLocation>
        <location evidence="1">Cytoplasm</location>
    </subcellularLocation>
</comment>
<evidence type="ECO:0000256" key="2">
    <source>
        <dbReference type="ARBA" id="ARBA00022490"/>
    </source>
</evidence>
<dbReference type="InterPro" id="IPR016024">
    <property type="entry name" value="ARM-type_fold"/>
</dbReference>
<evidence type="ECO:0000256" key="1">
    <source>
        <dbReference type="ARBA" id="ARBA00004496"/>
    </source>
</evidence>
<proteinExistence type="predicted"/>
<dbReference type="InterPro" id="IPR038904">
    <property type="entry name" value="BRAT1"/>
</dbReference>
<dbReference type="EMBL" id="JASSZA010000002">
    <property type="protein sequence ID" value="KAK2117031.1"/>
    <property type="molecule type" value="Genomic_DNA"/>
</dbReference>
<protein>
    <submittedName>
        <fullName evidence="4">BRCA1-associated ATM activator 1</fullName>
    </submittedName>
</protein>
<comment type="caution">
    <text evidence="4">The sequence shown here is derived from an EMBL/GenBank/DDBJ whole genome shotgun (WGS) entry which is preliminary data.</text>
</comment>
<evidence type="ECO:0000313" key="4">
    <source>
        <dbReference type="EMBL" id="KAK2117031.1"/>
    </source>
</evidence>
<gene>
    <name evidence="4" type="primary">BRAT1_1</name>
    <name evidence="4" type="ORF">P7K49_003917</name>
</gene>
<sequence>MDLECSRLLPALCAVLVDPRQPVADDTCLEKLLDWFKTVTEGGEEVSHYIDSAVLGHLPLLPKSFASSLLLLQEHPCLVDLLSHVLKLQDLSPGVLSFSLRLAGIFAAQENCFQYLQQGELLPELFGETGPLGQAAWAVPTVRSGWIQGLRSLAQHPSALHFLANHGVVDTVFSLQGDSSLFVASAASQLLVHVLALSMRGGAEEQPCLQGDDWPTCAQKIMGHVEESLCSTATPKVTQALNVLTTTFGHCQSPWTEALWVRLSAHVACLLQRDPVPAAHSLVDLLLCVARSPVFSSSNGSLWEMVAQALSCLGPTHVGPLALGILKLEHWYGLGFVRSPKVRRMAELLCSERDGPAPVLRSAALPPAPTMALVGSAEAPQHAHHSGAPGGTGTAEPGVRTGGKAVDGLPGF</sequence>